<reference evidence="3" key="1">
    <citation type="submission" date="2017-03" db="EMBL/GenBank/DDBJ databases">
        <authorList>
            <person name="Monnet C."/>
        </authorList>
    </citation>
    <scope>NUCLEOTIDE SEQUENCE [LARGE SCALE GENOMIC DNA]</scope>
    <source>
        <strain evidence="3">P10</strain>
    </source>
</reference>
<keyword evidence="3" id="KW-1185">Reference proteome</keyword>
<dbReference type="Pfam" id="PF22301">
    <property type="entry name" value="AUDH_beta_propeller"/>
    <property type="match status" value="1"/>
</dbReference>
<evidence type="ECO:0000313" key="3">
    <source>
        <dbReference type="Proteomes" id="UP000234342"/>
    </source>
</evidence>
<dbReference type="RefSeq" id="WP_025388074.1">
    <property type="nucleotide sequence ID" value="NZ_FXZE01000002.1"/>
</dbReference>
<organism evidence="2 3">
    <name type="scientific">Brevibacterium antiquum</name>
    <dbReference type="NCBI Taxonomy" id="234835"/>
    <lineage>
        <taxon>Bacteria</taxon>
        <taxon>Bacillati</taxon>
        <taxon>Actinomycetota</taxon>
        <taxon>Actinomycetes</taxon>
        <taxon>Micrococcales</taxon>
        <taxon>Brevibacteriaceae</taxon>
        <taxon>Brevibacterium</taxon>
    </lineage>
</organism>
<protein>
    <recommendedName>
        <fullName evidence="1">Aldos-2-ulose dehydratase beta-propeller domain-containing protein</fullName>
    </recommendedName>
</protein>
<evidence type="ECO:0000259" key="1">
    <source>
        <dbReference type="Pfam" id="PF22301"/>
    </source>
</evidence>
<dbReference type="InterPro" id="IPR054583">
    <property type="entry name" value="Beta-prop_AUDH"/>
</dbReference>
<proteinExistence type="predicted"/>
<evidence type="ECO:0000313" key="2">
    <source>
        <dbReference type="EMBL" id="SMX69739.1"/>
    </source>
</evidence>
<name>A0A2H1I3D4_9MICO</name>
<dbReference type="SUPFAM" id="SSF69318">
    <property type="entry name" value="Integrin alpha N-terminal domain"/>
    <property type="match status" value="1"/>
</dbReference>
<gene>
    <name evidence="2" type="ORF">BANT10_00531</name>
</gene>
<dbReference type="Proteomes" id="UP000234342">
    <property type="component" value="Unassembled WGS sequence"/>
</dbReference>
<dbReference type="GeneID" id="82878431"/>
<dbReference type="InterPro" id="IPR028994">
    <property type="entry name" value="Integrin_alpha_N"/>
</dbReference>
<dbReference type="AlphaFoldDB" id="A0A2H1I3D4"/>
<feature type="domain" description="Aldos-2-ulose dehydratase beta-propeller" evidence="1">
    <location>
        <begin position="118"/>
        <end position="299"/>
    </location>
</feature>
<sequence length="420" mass="46255">MSLTSPAPAAAPERAAADITIPWFSSSTVTDFLRDGYWLEAPDITGDGKPDLVGHGLKAGELYWYENPTWEKRLLLDKIKEPVGADFANITGEHGDDYVISYQLYGPGGTIHHADPEGGKIDWLENPGPDAVRRGERWKRHHVGRAIGMHRLRVGHFTRHDRIQILGFPIVAVESVHSVLPIVLFTAPDDVHTAEQWDMEVVNDNQFRMIHGVARKPGLAPNGLDGILMASDEGVTWMTYTDTGWAFERIGEGEHSQFEQTTFRGSGDVDGGRIGDDPLAYVATLEPFHGNTVAVYVKDPVSPGSWNRFLLDTYGEPNENGEGPGHSVMCADFDGDGEDEFLIGLRGPQPWQGAVYYKAIDAARGIFVKWKVGEESTARIVAADFTGTGSMDFATISYSVEHYFVAPRAEITLHTNNTHP</sequence>
<dbReference type="EMBL" id="FXZE01000002">
    <property type="protein sequence ID" value="SMX69739.1"/>
    <property type="molecule type" value="Genomic_DNA"/>
</dbReference>
<accession>A0A2H1I3D4</accession>